<organism evidence="2 3">
    <name type="scientific">Corynebacterium testudinoris</name>
    <dbReference type="NCBI Taxonomy" id="136857"/>
    <lineage>
        <taxon>Bacteria</taxon>
        <taxon>Bacillati</taxon>
        <taxon>Actinomycetota</taxon>
        <taxon>Actinomycetes</taxon>
        <taxon>Mycobacteriales</taxon>
        <taxon>Corynebacteriaceae</taxon>
        <taxon>Corynebacterium</taxon>
    </lineage>
</organism>
<evidence type="ECO:0000313" key="3">
    <source>
        <dbReference type="Proteomes" id="UP000035540"/>
    </source>
</evidence>
<feature type="transmembrane region" description="Helical" evidence="1">
    <location>
        <begin position="29"/>
        <end position="54"/>
    </location>
</feature>
<name>A0A0G3H524_9CORY</name>
<sequence length="127" mass="13548">MGVRIFPLGCFLHTGLLQLYWRGPDTFGLINAVTLALAIIFLALFGVATVASVLTFRAPAWLLVGLICVGVVTAAVGIYYRIETPDGILTPALIPLGVGVVLAELAVLIDRHVKKVARTRSVNPRAL</sequence>
<dbReference type="AlphaFoldDB" id="A0A0G3H524"/>
<dbReference type="Proteomes" id="UP000035540">
    <property type="component" value="Chromosome"/>
</dbReference>
<gene>
    <name evidence="2" type="ORF">CTEST_01900</name>
</gene>
<feature type="transmembrane region" description="Helical" evidence="1">
    <location>
        <begin position="61"/>
        <end position="82"/>
    </location>
</feature>
<reference evidence="3" key="2">
    <citation type="submission" date="2015-05" db="EMBL/GenBank/DDBJ databases">
        <title>Complete genome sequence of Corynebacterium testudinoris DSM 44614, recovered from necrotic lesions in the mouth of a tortoise.</title>
        <authorList>
            <person name="Ruckert C."/>
            <person name="Albersmeier A."/>
            <person name="Winkler A."/>
            <person name="Tauch A."/>
        </authorList>
    </citation>
    <scope>NUCLEOTIDE SEQUENCE [LARGE SCALE GENOMIC DNA]</scope>
    <source>
        <strain evidence="3">DSM 44614</strain>
    </source>
</reference>
<protein>
    <submittedName>
        <fullName evidence="2">Uncharacterized protein</fullName>
    </submittedName>
</protein>
<feature type="transmembrane region" description="Helical" evidence="1">
    <location>
        <begin position="88"/>
        <end position="109"/>
    </location>
</feature>
<proteinExistence type="predicted"/>
<reference evidence="2 3" key="1">
    <citation type="journal article" date="2015" name="Genome Announc.">
        <title>Complete Genome Sequence of the Type Strain Corynebacterium testudinoris DSM 44614, Recovered from Necrotic Lesions in the Mouth of a Tortoise.</title>
        <authorList>
            <person name="Ruckert C."/>
            <person name="Kriete M."/>
            <person name="Jaenicke S."/>
            <person name="Winkler A."/>
            <person name="Tauch A."/>
        </authorList>
    </citation>
    <scope>NUCLEOTIDE SEQUENCE [LARGE SCALE GENOMIC DNA]</scope>
    <source>
        <strain evidence="2 3">DSM 44614</strain>
    </source>
</reference>
<dbReference type="EMBL" id="CP011545">
    <property type="protein sequence ID" value="AKK07835.1"/>
    <property type="molecule type" value="Genomic_DNA"/>
</dbReference>
<keyword evidence="1" id="KW-0472">Membrane</keyword>
<evidence type="ECO:0000256" key="1">
    <source>
        <dbReference type="SAM" id="Phobius"/>
    </source>
</evidence>
<evidence type="ECO:0000313" key="2">
    <source>
        <dbReference type="EMBL" id="AKK07835.1"/>
    </source>
</evidence>
<keyword evidence="1" id="KW-1133">Transmembrane helix</keyword>
<keyword evidence="3" id="KW-1185">Reference proteome</keyword>
<dbReference type="KEGG" id="cted:CTEST_01900"/>
<dbReference type="PATRIC" id="fig|136857.5.peg.371"/>
<accession>A0A0G3H524</accession>
<keyword evidence="1" id="KW-0812">Transmembrane</keyword>